<dbReference type="EMBL" id="MUIO01000022">
    <property type="protein sequence ID" value="ORC60011.1"/>
    <property type="molecule type" value="Genomic_DNA"/>
</dbReference>
<dbReference type="InterPro" id="IPR007863">
    <property type="entry name" value="Peptidase_M16_C"/>
</dbReference>
<evidence type="ECO:0000313" key="8">
    <source>
        <dbReference type="EMBL" id="ORC60011.1"/>
    </source>
</evidence>
<dbReference type="AlphaFoldDB" id="A0A1X0N8H8"/>
<proteinExistence type="inferred from homology"/>
<accession>A0A1X0N8H8</accession>
<evidence type="ECO:0000256" key="3">
    <source>
        <dbReference type="ARBA" id="ARBA00022801"/>
    </source>
</evidence>
<keyword evidence="4" id="KW-0862">Zinc</keyword>
<dbReference type="Pfam" id="PF05193">
    <property type="entry name" value="Peptidase_M16_C"/>
    <property type="match status" value="1"/>
</dbReference>
<dbReference type="InterPro" id="IPR011765">
    <property type="entry name" value="Pept_M16_N"/>
</dbReference>
<dbReference type="Gene3D" id="3.30.830.10">
    <property type="entry name" value="Metalloenzyme, LuxS/M16 peptidase-like"/>
    <property type="match status" value="2"/>
</dbReference>
<protein>
    <submittedName>
        <fullName evidence="8">Peptidase M16</fullName>
    </submittedName>
</protein>
<reference evidence="9" key="1">
    <citation type="submission" date="2017-02" db="EMBL/GenBank/DDBJ databases">
        <title>Pseudomonas floridae sp. nov., a novel pathogenic bacterial species isolated from tomato.</title>
        <authorList>
            <person name="Timilsina S."/>
            <person name="Vallad G.E."/>
            <person name="Jones J.B."/>
        </authorList>
    </citation>
    <scope>NUCLEOTIDE SEQUENCE [LARGE SCALE GENOMIC DNA]</scope>
    <source>
        <strain evidence="9">GEV388</strain>
    </source>
</reference>
<evidence type="ECO:0000256" key="1">
    <source>
        <dbReference type="ARBA" id="ARBA00007261"/>
    </source>
</evidence>
<dbReference type="SUPFAM" id="SSF63411">
    <property type="entry name" value="LuxS/MPP-like metallohydrolase"/>
    <property type="match status" value="2"/>
</dbReference>
<keyword evidence="2" id="KW-0645">Protease</keyword>
<evidence type="ECO:0000259" key="7">
    <source>
        <dbReference type="Pfam" id="PF05193"/>
    </source>
</evidence>
<dbReference type="PANTHER" id="PTHR43690">
    <property type="entry name" value="NARDILYSIN"/>
    <property type="match status" value="1"/>
</dbReference>
<evidence type="ECO:0000313" key="9">
    <source>
        <dbReference type="Proteomes" id="UP000192815"/>
    </source>
</evidence>
<dbReference type="Proteomes" id="UP000192815">
    <property type="component" value="Unassembled WGS sequence"/>
</dbReference>
<evidence type="ECO:0000256" key="5">
    <source>
        <dbReference type="ARBA" id="ARBA00023049"/>
    </source>
</evidence>
<sequence>MNTLTRKAAALPLDTHDVPLTASTTGPQPTHEFTLDNGLKVIVREDHRAPVVISQLWYRIGSSYEMPGQTGLSHALEHMMFKGSSKTGPGESSLILRSLGAEDNAFTSADCTVYYQTLARDFLSVALELEADRMTTLTLPADEFSREIEVIKEERRMNTDDDPTAKALERFNALAFPSSGYHNPTIGWMADLERMTIKELRRWYEAWYAPNNAALVVVGDVQPDEVKALAERFFGAIPRRDLPPSKRPLELAEPGERKITLHLDTQLPRLIYGFNVPGMATTEDTRSVNALRLIAALLNSGYSASIATQLIRGEELASGGSSSYDAFSRGNSLFMIQAAPNTQKKKNLADVEEGIWRLLENLKTTLTSAEELGRLQAQIIANVVYKRDLIESQATMIGTLETIGLPWTLMDGELEALQSVTPQDIQNAANTYFTRERLSIAHVLPEEKAQ</sequence>
<evidence type="ECO:0000259" key="6">
    <source>
        <dbReference type="Pfam" id="PF00675"/>
    </source>
</evidence>
<name>A0A1X0N8H8_9PSED</name>
<dbReference type="InterPro" id="IPR011249">
    <property type="entry name" value="Metalloenz_LuxS/M16"/>
</dbReference>
<dbReference type="GO" id="GO:0046872">
    <property type="term" value="F:metal ion binding"/>
    <property type="evidence" value="ECO:0007669"/>
    <property type="project" value="InterPro"/>
</dbReference>
<gene>
    <name evidence="8" type="ORF">BZK31_08345</name>
</gene>
<dbReference type="PANTHER" id="PTHR43690:SF17">
    <property type="entry name" value="PROTEIN YHJJ"/>
    <property type="match status" value="1"/>
</dbReference>
<dbReference type="Pfam" id="PF00675">
    <property type="entry name" value="Peptidase_M16"/>
    <property type="match status" value="1"/>
</dbReference>
<dbReference type="GO" id="GO:0008237">
    <property type="term" value="F:metallopeptidase activity"/>
    <property type="evidence" value="ECO:0007669"/>
    <property type="project" value="UniProtKB-KW"/>
</dbReference>
<dbReference type="STRING" id="1958950.BZK31_08345"/>
<comment type="caution">
    <text evidence="8">The sequence shown here is derived from an EMBL/GenBank/DDBJ whole genome shotgun (WGS) entry which is preliminary data.</text>
</comment>
<keyword evidence="5" id="KW-0482">Metalloprotease</keyword>
<comment type="similarity">
    <text evidence="1">Belongs to the peptidase M16 family.</text>
</comment>
<keyword evidence="3" id="KW-0378">Hydrolase</keyword>
<dbReference type="RefSeq" id="WP_083182261.1">
    <property type="nucleotide sequence ID" value="NZ_CBCRZR010000012.1"/>
</dbReference>
<dbReference type="GO" id="GO:0006508">
    <property type="term" value="P:proteolysis"/>
    <property type="evidence" value="ECO:0007669"/>
    <property type="project" value="UniProtKB-KW"/>
</dbReference>
<dbReference type="InterPro" id="IPR050626">
    <property type="entry name" value="Peptidase_M16"/>
</dbReference>
<evidence type="ECO:0000256" key="2">
    <source>
        <dbReference type="ARBA" id="ARBA00022670"/>
    </source>
</evidence>
<feature type="domain" description="Peptidase M16 C-terminal" evidence="7">
    <location>
        <begin position="195"/>
        <end position="378"/>
    </location>
</feature>
<keyword evidence="9" id="KW-1185">Reference proteome</keyword>
<feature type="domain" description="Peptidase M16 N-terminal" evidence="6">
    <location>
        <begin position="40"/>
        <end position="180"/>
    </location>
</feature>
<evidence type="ECO:0000256" key="4">
    <source>
        <dbReference type="ARBA" id="ARBA00022833"/>
    </source>
</evidence>
<organism evidence="8 9">
    <name type="scientific">Pseudomonas floridensis</name>
    <dbReference type="NCBI Taxonomy" id="1958950"/>
    <lineage>
        <taxon>Bacteria</taxon>
        <taxon>Pseudomonadati</taxon>
        <taxon>Pseudomonadota</taxon>
        <taxon>Gammaproteobacteria</taxon>
        <taxon>Pseudomonadales</taxon>
        <taxon>Pseudomonadaceae</taxon>
        <taxon>Pseudomonas</taxon>
    </lineage>
</organism>
<dbReference type="OrthoDB" id="9811314at2"/>